<feature type="compositionally biased region" description="Basic and acidic residues" evidence="1">
    <location>
        <begin position="1"/>
        <end position="13"/>
    </location>
</feature>
<protein>
    <submittedName>
        <fullName evidence="2">Vezatin</fullName>
    </submittedName>
</protein>
<dbReference type="Proteomes" id="UP000001075">
    <property type="component" value="Unassembled WGS sequence"/>
</dbReference>
<organism evidence="2 3">
    <name type="scientific">Cricetulus griseus</name>
    <name type="common">Chinese hamster</name>
    <name type="synonym">Cricetulus barabensis griseus</name>
    <dbReference type="NCBI Taxonomy" id="10029"/>
    <lineage>
        <taxon>Eukaryota</taxon>
        <taxon>Metazoa</taxon>
        <taxon>Chordata</taxon>
        <taxon>Craniata</taxon>
        <taxon>Vertebrata</taxon>
        <taxon>Euteleostomi</taxon>
        <taxon>Mammalia</taxon>
        <taxon>Eutheria</taxon>
        <taxon>Euarchontoglires</taxon>
        <taxon>Glires</taxon>
        <taxon>Rodentia</taxon>
        <taxon>Myomorpha</taxon>
        <taxon>Muroidea</taxon>
        <taxon>Cricetidae</taxon>
        <taxon>Cricetinae</taxon>
        <taxon>Cricetulus</taxon>
    </lineage>
</organism>
<feature type="compositionally biased region" description="Acidic residues" evidence="1">
    <location>
        <begin position="238"/>
        <end position="257"/>
    </location>
</feature>
<feature type="region of interest" description="Disordered" evidence="1">
    <location>
        <begin position="234"/>
        <end position="257"/>
    </location>
</feature>
<dbReference type="AlphaFoldDB" id="G3HBK0"/>
<dbReference type="InterPro" id="IPR026858">
    <property type="entry name" value="Vezatin"/>
</dbReference>
<dbReference type="PANTHER" id="PTHR15989">
    <property type="entry name" value="VEZATIN"/>
    <property type="match status" value="1"/>
</dbReference>
<accession>G3HBK0</accession>
<reference evidence="3" key="1">
    <citation type="journal article" date="2011" name="Nat. Biotechnol.">
        <title>The genomic sequence of the Chinese hamster ovary (CHO)-K1 cell line.</title>
        <authorList>
            <person name="Xu X."/>
            <person name="Nagarajan H."/>
            <person name="Lewis N.E."/>
            <person name="Pan S."/>
            <person name="Cai Z."/>
            <person name="Liu X."/>
            <person name="Chen W."/>
            <person name="Xie M."/>
            <person name="Wang W."/>
            <person name="Hammond S."/>
            <person name="Andersen M.R."/>
            <person name="Neff N."/>
            <person name="Passarelli B."/>
            <person name="Koh W."/>
            <person name="Fan H.C."/>
            <person name="Wang J."/>
            <person name="Gui Y."/>
            <person name="Lee K.H."/>
            <person name="Betenbaugh M.J."/>
            <person name="Quake S.R."/>
            <person name="Famili I."/>
            <person name="Palsson B.O."/>
            <person name="Wang J."/>
        </authorList>
    </citation>
    <scope>NUCLEOTIDE SEQUENCE [LARGE SCALE GENOMIC DNA]</scope>
    <source>
        <strain evidence="3">CHO K1 cell line</strain>
    </source>
</reference>
<dbReference type="GlyGen" id="G3HBK0">
    <property type="glycosylation" value="1 site"/>
</dbReference>
<dbReference type="InParanoid" id="G3HBK0"/>
<dbReference type="PaxDb" id="10029-XP_007633310.1"/>
<feature type="compositionally biased region" description="Acidic residues" evidence="1">
    <location>
        <begin position="14"/>
        <end position="25"/>
    </location>
</feature>
<feature type="region of interest" description="Disordered" evidence="1">
    <location>
        <begin position="37"/>
        <end position="57"/>
    </location>
</feature>
<evidence type="ECO:0000313" key="2">
    <source>
        <dbReference type="EMBL" id="EGW08392.1"/>
    </source>
</evidence>
<dbReference type="STRING" id="10029.G3HBK0"/>
<dbReference type="GO" id="GO:0005886">
    <property type="term" value="C:plasma membrane"/>
    <property type="evidence" value="ECO:0007669"/>
    <property type="project" value="TreeGrafter"/>
</dbReference>
<sequence length="257" mass="28900">MRPALHIEDRDPIPEEQELEAYVDDIDIESEFRKDDLYHLSEEDKERQKREQEESRRVLQELKSVLGLKASEAERQKWKQLLFSDHAVLTSLSPVDPVESVSNSETPMNSDTGKVTRNDTEEENSEPSTRDIERNRTEFVCDSPPEGENKGASENEAFLQGTEERMSYQCESGAEFPQAAAAAAGATAPPTPRDSLQLSIKQRLARLQLSPEFTFTAGLAAEVAARSLSFTTMQEQTFGDEEEEQIAEGSENEVEEK</sequence>
<evidence type="ECO:0000256" key="1">
    <source>
        <dbReference type="SAM" id="MobiDB-lite"/>
    </source>
</evidence>
<evidence type="ECO:0000313" key="3">
    <source>
        <dbReference type="Proteomes" id="UP000001075"/>
    </source>
</evidence>
<feature type="compositionally biased region" description="Basic and acidic residues" evidence="1">
    <location>
        <begin position="128"/>
        <end position="139"/>
    </location>
</feature>
<dbReference type="eggNOG" id="ENOG502QTQW">
    <property type="taxonomic scope" value="Eukaryota"/>
</dbReference>
<feature type="compositionally biased region" description="Low complexity" evidence="1">
    <location>
        <begin position="179"/>
        <end position="188"/>
    </location>
</feature>
<feature type="region of interest" description="Disordered" evidence="1">
    <location>
        <begin position="1"/>
        <end position="25"/>
    </location>
</feature>
<gene>
    <name evidence="2" type="ORF">I79_007832</name>
</gene>
<name>G3HBK0_CRIGR</name>
<feature type="region of interest" description="Disordered" evidence="1">
    <location>
        <begin position="92"/>
        <end position="195"/>
    </location>
</feature>
<dbReference type="PANTHER" id="PTHR15989:SF5">
    <property type="entry name" value="VEZATIN"/>
    <property type="match status" value="1"/>
</dbReference>
<dbReference type="GO" id="GO:0098609">
    <property type="term" value="P:cell-cell adhesion"/>
    <property type="evidence" value="ECO:0007669"/>
    <property type="project" value="InterPro"/>
</dbReference>
<feature type="compositionally biased region" description="Polar residues" evidence="1">
    <location>
        <begin position="100"/>
        <end position="113"/>
    </location>
</feature>
<proteinExistence type="predicted"/>
<dbReference type="EMBL" id="JH000270">
    <property type="protein sequence ID" value="EGW08392.1"/>
    <property type="molecule type" value="Genomic_DNA"/>
</dbReference>